<proteinExistence type="predicted"/>
<accession>A0AAX2QD24</accession>
<dbReference type="InterPro" id="IPR009799">
    <property type="entry name" value="EthD_dom"/>
</dbReference>
<dbReference type="InterPro" id="IPR011008">
    <property type="entry name" value="Dimeric_a/b-barrel"/>
</dbReference>
<comment type="caution">
    <text evidence="2">The sequence shown here is derived from an EMBL/GenBank/DDBJ whole genome shotgun (WGS) entry which is preliminary data.</text>
</comment>
<dbReference type="Pfam" id="PF07110">
    <property type="entry name" value="EthD"/>
    <property type="match status" value="1"/>
</dbReference>
<dbReference type="PANTHER" id="PTHR40260">
    <property type="entry name" value="BLR8190 PROTEIN"/>
    <property type="match status" value="1"/>
</dbReference>
<gene>
    <name evidence="2" type="ORF">EV131_12275</name>
</gene>
<protein>
    <submittedName>
        <fullName evidence="2">Uncharacterized protein (TIGR02118 family)</fullName>
    </submittedName>
</protein>
<evidence type="ECO:0000313" key="2">
    <source>
        <dbReference type="EMBL" id="TCU14579.1"/>
    </source>
</evidence>
<dbReference type="GO" id="GO:0016491">
    <property type="term" value="F:oxidoreductase activity"/>
    <property type="evidence" value="ECO:0007669"/>
    <property type="project" value="InterPro"/>
</dbReference>
<evidence type="ECO:0000313" key="3">
    <source>
        <dbReference type="Proteomes" id="UP000295021"/>
    </source>
</evidence>
<dbReference type="Proteomes" id="UP000295021">
    <property type="component" value="Unassembled WGS sequence"/>
</dbReference>
<dbReference type="PANTHER" id="PTHR40260:SF2">
    <property type="entry name" value="BLR8190 PROTEIN"/>
    <property type="match status" value="1"/>
</dbReference>
<name>A0AAX2QD24_9HYPH</name>
<sequence>MIKMSVYYPADGGSRFDHDYYRTRHMPLIQERLGDACLRYEIEKGLAGREPESAPKFVAACHVYSPTLETFQEAFGPHRAEIVADVANYTDIAPIVQISEIVGEASAHQA</sequence>
<feature type="domain" description="EthD" evidence="1">
    <location>
        <begin position="18"/>
        <end position="91"/>
    </location>
</feature>
<dbReference type="RefSeq" id="WP_132614523.1">
    <property type="nucleotide sequence ID" value="NZ_CP088090.1"/>
</dbReference>
<dbReference type="SUPFAM" id="SSF54909">
    <property type="entry name" value="Dimeric alpha+beta barrel"/>
    <property type="match status" value="1"/>
</dbReference>
<dbReference type="NCBIfam" id="TIGR02118">
    <property type="entry name" value="EthD family reductase"/>
    <property type="match status" value="1"/>
</dbReference>
<evidence type="ECO:0000259" key="1">
    <source>
        <dbReference type="Pfam" id="PF07110"/>
    </source>
</evidence>
<dbReference type="AlphaFoldDB" id="A0AAX2QD24"/>
<organism evidence="2 3">
    <name type="scientific">Rhizobium laguerreae</name>
    <dbReference type="NCBI Taxonomy" id="1076926"/>
    <lineage>
        <taxon>Bacteria</taxon>
        <taxon>Pseudomonadati</taxon>
        <taxon>Pseudomonadota</taxon>
        <taxon>Alphaproteobacteria</taxon>
        <taxon>Hyphomicrobiales</taxon>
        <taxon>Rhizobiaceae</taxon>
        <taxon>Rhizobium/Agrobacterium group</taxon>
        <taxon>Rhizobium</taxon>
    </lineage>
</organism>
<dbReference type="Gene3D" id="3.30.70.100">
    <property type="match status" value="1"/>
</dbReference>
<reference evidence="2 3" key="1">
    <citation type="submission" date="2019-03" db="EMBL/GenBank/DDBJ databases">
        <title>Genomic Encyclopedia of Type Strains, Phase IV (KMG-V): Genome sequencing to study the core and pangenomes of soil and plant-associated prokaryotes.</title>
        <authorList>
            <person name="Whitman W."/>
        </authorList>
    </citation>
    <scope>NUCLEOTIDE SEQUENCE [LARGE SCALE GENOMIC DNA]</scope>
    <source>
        <strain evidence="2 3">FB403</strain>
    </source>
</reference>
<dbReference type="EMBL" id="SMBI01000022">
    <property type="protein sequence ID" value="TCU14579.1"/>
    <property type="molecule type" value="Genomic_DNA"/>
</dbReference>